<protein>
    <submittedName>
        <fullName evidence="1">Uncharacterized protein</fullName>
    </submittedName>
</protein>
<gene>
    <name evidence="1" type="ORF">FA707_00500</name>
</gene>
<sequence>MPRVNKTVRLAYETKLWIDELISKKELELREEINKGLIPKLEKHLFENSTDILNGVSCNVVLKVTSGSIIEQAYRNTRHYTNDEWKKVVRNMERSLKEVNMYKETTVTPRLYLDEDILTALESYQDEWRSKEPGKRLIKLSYVIKVVVFADYYNNFNKNI</sequence>
<dbReference type="Proteomes" id="UP000298615">
    <property type="component" value="Chromosome"/>
</dbReference>
<organism evidence="1 2">
    <name type="scientific">Vagococcus zengguangii</name>
    <dbReference type="NCBI Taxonomy" id="2571750"/>
    <lineage>
        <taxon>Bacteria</taxon>
        <taxon>Bacillati</taxon>
        <taxon>Bacillota</taxon>
        <taxon>Bacilli</taxon>
        <taxon>Lactobacillales</taxon>
        <taxon>Enterococcaceae</taxon>
        <taxon>Vagococcus</taxon>
    </lineage>
</organism>
<proteinExistence type="predicted"/>
<name>A0A4D7CN59_9ENTE</name>
<dbReference type="KEGG" id="vao:FA707_00500"/>
<keyword evidence="2" id="KW-1185">Reference proteome</keyword>
<dbReference type="AlphaFoldDB" id="A0A4D7CN59"/>
<evidence type="ECO:0000313" key="1">
    <source>
        <dbReference type="EMBL" id="QCI85538.1"/>
    </source>
</evidence>
<dbReference type="RefSeq" id="WP_136952384.1">
    <property type="nucleotide sequence ID" value="NZ_CP039712.1"/>
</dbReference>
<evidence type="ECO:0000313" key="2">
    <source>
        <dbReference type="Proteomes" id="UP000298615"/>
    </source>
</evidence>
<dbReference type="OrthoDB" id="2227063at2"/>
<accession>A0A4D7CN59</accession>
<dbReference type="EMBL" id="CP039712">
    <property type="protein sequence ID" value="QCI85538.1"/>
    <property type="molecule type" value="Genomic_DNA"/>
</dbReference>
<reference evidence="1 2" key="1">
    <citation type="submission" date="2019-04" db="EMBL/GenBank/DDBJ databases">
        <title>Vagococcus sp. nov., isolated from faeces of yaks (Bos grunniens).</title>
        <authorList>
            <person name="Ge Y."/>
        </authorList>
    </citation>
    <scope>NUCLEOTIDE SEQUENCE [LARGE SCALE GENOMIC DNA]</scope>
    <source>
        <strain evidence="1 2">MN-17</strain>
    </source>
</reference>